<dbReference type="PANTHER" id="PTHR46233">
    <property type="entry name" value="HYDROXYACYLGLUTATHIONE HYDROLASE GLOC"/>
    <property type="match status" value="1"/>
</dbReference>
<dbReference type="HOGENOM" id="CLU_030571_5_4_9"/>
<dbReference type="InterPro" id="IPR051453">
    <property type="entry name" value="MBL_Glyoxalase_II"/>
</dbReference>
<keyword evidence="7" id="KW-1185">Reference proteome</keyword>
<dbReference type="AlphaFoldDB" id="U2M542"/>
<keyword evidence="4" id="KW-0862">Zinc</keyword>
<dbReference type="PANTHER" id="PTHR46233:SF3">
    <property type="entry name" value="HYDROXYACYLGLUTATHIONE HYDROLASE GLOC"/>
    <property type="match status" value="1"/>
</dbReference>
<name>U2M542_9FIRM</name>
<evidence type="ECO:0000256" key="4">
    <source>
        <dbReference type="ARBA" id="ARBA00022833"/>
    </source>
</evidence>
<comment type="cofactor">
    <cofactor evidence="1">
        <name>Zn(2+)</name>
        <dbReference type="ChEBI" id="CHEBI:29105"/>
    </cofactor>
</comment>
<evidence type="ECO:0000256" key="1">
    <source>
        <dbReference type="ARBA" id="ARBA00001947"/>
    </source>
</evidence>
<organism evidence="6 7">
    <name type="scientific">Ruminococcus callidus ATCC 27760</name>
    <dbReference type="NCBI Taxonomy" id="411473"/>
    <lineage>
        <taxon>Bacteria</taxon>
        <taxon>Bacillati</taxon>
        <taxon>Bacillota</taxon>
        <taxon>Clostridia</taxon>
        <taxon>Eubacteriales</taxon>
        <taxon>Oscillospiraceae</taxon>
        <taxon>Ruminococcus</taxon>
    </lineage>
</organism>
<dbReference type="Gene3D" id="3.60.15.10">
    <property type="entry name" value="Ribonuclease Z/Hydroxyacylglutathione hydrolase-like"/>
    <property type="match status" value="1"/>
</dbReference>
<evidence type="ECO:0000313" key="7">
    <source>
        <dbReference type="Proteomes" id="UP000016662"/>
    </source>
</evidence>
<sequence>MEITKIMLGELASNCYVQPVGNGKCVVVDIGGDAPVLFRRLGMLGLEPAAILLTHGHYDHIAGVEQVREKYDIPVYVHTLDAHMLTDGHANLGDWISTQPFQPVQAWETVEDDDTLQFGDNTFTVLHTPGHTSGSVCWRSGDVLYTGDTLFRMSRGRTDFPDGDDAKMLESFRKLKALEGEYRVLPGHNEESTLSFEKAHNPTMRGL</sequence>
<gene>
    <name evidence="6" type="ORF">RUMCAL_02050</name>
</gene>
<dbReference type="InterPro" id="IPR001279">
    <property type="entry name" value="Metallo-B-lactamas"/>
</dbReference>
<evidence type="ECO:0000256" key="3">
    <source>
        <dbReference type="ARBA" id="ARBA00022801"/>
    </source>
</evidence>
<dbReference type="Proteomes" id="UP000016662">
    <property type="component" value="Unassembled WGS sequence"/>
</dbReference>
<dbReference type="GO" id="GO:0016787">
    <property type="term" value="F:hydrolase activity"/>
    <property type="evidence" value="ECO:0007669"/>
    <property type="project" value="UniProtKB-KW"/>
</dbReference>
<keyword evidence="2" id="KW-0479">Metal-binding</keyword>
<dbReference type="PATRIC" id="fig|411473.3.peg.1692"/>
<comment type="caution">
    <text evidence="6">The sequence shown here is derived from an EMBL/GenBank/DDBJ whole genome shotgun (WGS) entry which is preliminary data.</text>
</comment>
<dbReference type="InterPro" id="IPR036866">
    <property type="entry name" value="RibonucZ/Hydroxyglut_hydro"/>
</dbReference>
<evidence type="ECO:0000259" key="5">
    <source>
        <dbReference type="SMART" id="SM00849"/>
    </source>
</evidence>
<evidence type="ECO:0000313" key="6">
    <source>
        <dbReference type="EMBL" id="ERJ94443.1"/>
    </source>
</evidence>
<dbReference type="OrthoDB" id="9802248at2"/>
<dbReference type="CDD" id="cd06262">
    <property type="entry name" value="metallo-hydrolase-like_MBL-fold"/>
    <property type="match status" value="1"/>
</dbReference>
<feature type="domain" description="Metallo-beta-lactamase" evidence="5">
    <location>
        <begin position="12"/>
        <end position="188"/>
    </location>
</feature>
<dbReference type="eggNOG" id="COG0491">
    <property type="taxonomic scope" value="Bacteria"/>
</dbReference>
<dbReference type="EMBL" id="AWVF01000253">
    <property type="protein sequence ID" value="ERJ94443.1"/>
    <property type="molecule type" value="Genomic_DNA"/>
</dbReference>
<reference evidence="6 7" key="1">
    <citation type="submission" date="2013-07" db="EMBL/GenBank/DDBJ databases">
        <authorList>
            <person name="Weinstock G."/>
            <person name="Sodergren E."/>
            <person name="Wylie T."/>
            <person name="Fulton L."/>
            <person name="Fulton R."/>
            <person name="Fronick C."/>
            <person name="O'Laughlin M."/>
            <person name="Godfrey J."/>
            <person name="Miner T."/>
            <person name="Herter B."/>
            <person name="Appelbaum E."/>
            <person name="Cordes M."/>
            <person name="Lek S."/>
            <person name="Wollam A."/>
            <person name="Pepin K.H."/>
            <person name="Palsikar V.B."/>
            <person name="Mitreva M."/>
            <person name="Wilson R.K."/>
        </authorList>
    </citation>
    <scope>NUCLEOTIDE SEQUENCE [LARGE SCALE GENOMIC DNA]</scope>
    <source>
        <strain evidence="6 7">ATCC 27760</strain>
    </source>
</reference>
<proteinExistence type="predicted"/>
<dbReference type="Pfam" id="PF00753">
    <property type="entry name" value="Lactamase_B"/>
    <property type="match status" value="1"/>
</dbReference>
<accession>U2M542</accession>
<dbReference type="SUPFAM" id="SSF56281">
    <property type="entry name" value="Metallo-hydrolase/oxidoreductase"/>
    <property type="match status" value="1"/>
</dbReference>
<dbReference type="STRING" id="411473.RUMCAL_02050"/>
<keyword evidence="3" id="KW-0378">Hydrolase</keyword>
<dbReference type="RefSeq" id="WP_021683563.1">
    <property type="nucleotide sequence ID" value="NZ_KI260492.1"/>
</dbReference>
<protein>
    <submittedName>
        <fullName evidence="6">Metallo-beta-lactamase domain protein</fullName>
    </submittedName>
</protein>
<dbReference type="SMART" id="SM00849">
    <property type="entry name" value="Lactamase_B"/>
    <property type="match status" value="1"/>
</dbReference>
<dbReference type="GO" id="GO:0046872">
    <property type="term" value="F:metal ion binding"/>
    <property type="evidence" value="ECO:0007669"/>
    <property type="project" value="UniProtKB-KW"/>
</dbReference>
<evidence type="ECO:0000256" key="2">
    <source>
        <dbReference type="ARBA" id="ARBA00022723"/>
    </source>
</evidence>